<dbReference type="Pfam" id="PF07859">
    <property type="entry name" value="Abhydrolase_3"/>
    <property type="match status" value="1"/>
</dbReference>
<dbReference type="PANTHER" id="PTHR48081:SF8">
    <property type="entry name" value="ALPHA_BETA HYDROLASE FOLD-3 DOMAIN-CONTAINING PROTEIN-RELATED"/>
    <property type="match status" value="1"/>
</dbReference>
<sequence>MDPAEFPNLDPDLVPMIELLPDLGDSLDDLEGARAMLSSLAGGAEVDSTGVLVEDASLAAYDSPASVRVFRPEGRSGPLPGLLHLHGGGFCLGNVDLEHAVCVDLARELGAVVVSVEYRLAPEHSYPAPLDDCYAGLRLLADLDEVDPARVAVHGQSAGGGLAAAVALLARDRGGPALCFQSLDVPELDDRLETPSMLAGDAMPLWSRGQAIRSWEFYLGGRPADGYAAPARADDLAGLPPAHVVTCELDPLRDEGITYAQRLLAAGVSVELHQYPGTFHGVQIVQDAPVVRRMRDDTLAALTRAFTRGSTR</sequence>
<keyword evidence="4" id="KW-1185">Reference proteome</keyword>
<evidence type="ECO:0000313" key="3">
    <source>
        <dbReference type="EMBL" id="MBZ5739413.1"/>
    </source>
</evidence>
<feature type="domain" description="Alpha/beta hydrolase fold-3" evidence="2">
    <location>
        <begin position="82"/>
        <end position="283"/>
    </location>
</feature>
<name>A0ABS7UEI2_9ACTN</name>
<evidence type="ECO:0000259" key="2">
    <source>
        <dbReference type="Pfam" id="PF07859"/>
    </source>
</evidence>
<dbReference type="InterPro" id="IPR013094">
    <property type="entry name" value="AB_hydrolase_3"/>
</dbReference>
<reference evidence="3 4" key="1">
    <citation type="submission" date="2021-09" db="EMBL/GenBank/DDBJ databases">
        <title>Whole genome sequence of Nocardioides sp. GBK3QG-3.</title>
        <authorList>
            <person name="Tuo L."/>
        </authorList>
    </citation>
    <scope>NUCLEOTIDE SEQUENCE [LARGE SCALE GENOMIC DNA]</scope>
    <source>
        <strain evidence="3 4">GBK3QG-3</strain>
    </source>
</reference>
<dbReference type="PANTHER" id="PTHR48081">
    <property type="entry name" value="AB HYDROLASE SUPERFAMILY PROTEIN C4A8.06C"/>
    <property type="match status" value="1"/>
</dbReference>
<protein>
    <submittedName>
        <fullName evidence="3">Alpha/beta hydrolase</fullName>
    </submittedName>
</protein>
<dbReference type="EMBL" id="JAIQZJ010000008">
    <property type="protein sequence ID" value="MBZ5739413.1"/>
    <property type="molecule type" value="Genomic_DNA"/>
</dbReference>
<dbReference type="GO" id="GO:0016787">
    <property type="term" value="F:hydrolase activity"/>
    <property type="evidence" value="ECO:0007669"/>
    <property type="project" value="UniProtKB-KW"/>
</dbReference>
<gene>
    <name evidence="3" type="ORF">K8U61_14670</name>
</gene>
<proteinExistence type="predicted"/>
<organism evidence="3 4">
    <name type="scientific">Nocardioides mangrovi</name>
    <dbReference type="NCBI Taxonomy" id="2874580"/>
    <lineage>
        <taxon>Bacteria</taxon>
        <taxon>Bacillati</taxon>
        <taxon>Actinomycetota</taxon>
        <taxon>Actinomycetes</taxon>
        <taxon>Propionibacteriales</taxon>
        <taxon>Nocardioidaceae</taxon>
        <taxon>Nocardioides</taxon>
    </lineage>
</organism>
<evidence type="ECO:0000256" key="1">
    <source>
        <dbReference type="ARBA" id="ARBA00022801"/>
    </source>
</evidence>
<comment type="caution">
    <text evidence="3">The sequence shown here is derived from an EMBL/GenBank/DDBJ whole genome shotgun (WGS) entry which is preliminary data.</text>
</comment>
<accession>A0ABS7UEI2</accession>
<dbReference type="SUPFAM" id="SSF53474">
    <property type="entry name" value="alpha/beta-Hydrolases"/>
    <property type="match status" value="1"/>
</dbReference>
<dbReference type="InterPro" id="IPR029058">
    <property type="entry name" value="AB_hydrolase_fold"/>
</dbReference>
<dbReference type="RefSeq" id="WP_224123781.1">
    <property type="nucleotide sequence ID" value="NZ_JAIQZJ010000008.1"/>
</dbReference>
<evidence type="ECO:0000313" key="4">
    <source>
        <dbReference type="Proteomes" id="UP000780875"/>
    </source>
</evidence>
<dbReference type="InterPro" id="IPR050300">
    <property type="entry name" value="GDXG_lipolytic_enzyme"/>
</dbReference>
<dbReference type="Gene3D" id="3.40.50.1820">
    <property type="entry name" value="alpha/beta hydrolase"/>
    <property type="match status" value="1"/>
</dbReference>
<keyword evidence="1 3" id="KW-0378">Hydrolase</keyword>
<dbReference type="Proteomes" id="UP000780875">
    <property type="component" value="Unassembled WGS sequence"/>
</dbReference>